<feature type="transmembrane region" description="Helical" evidence="5">
    <location>
        <begin position="31"/>
        <end position="52"/>
    </location>
</feature>
<comment type="subcellular location">
    <subcellularLocation>
        <location evidence="1">Endomembrane system</location>
        <topology evidence="1">Multi-pass membrane protein</topology>
    </subcellularLocation>
</comment>
<name>A0A919CQZ3_9PROT</name>
<keyword evidence="2 5" id="KW-0812">Transmembrane</keyword>
<feature type="transmembrane region" description="Helical" evidence="5">
    <location>
        <begin position="187"/>
        <end position="204"/>
    </location>
</feature>
<reference evidence="6" key="1">
    <citation type="journal article" date="2014" name="Int. J. Syst. Evol. Microbiol.">
        <title>Complete genome sequence of Corynebacterium casei LMG S-19264T (=DSM 44701T), isolated from a smear-ripened cheese.</title>
        <authorList>
            <consortium name="US DOE Joint Genome Institute (JGI-PGF)"/>
            <person name="Walter F."/>
            <person name="Albersmeier A."/>
            <person name="Kalinowski J."/>
            <person name="Ruckert C."/>
        </authorList>
    </citation>
    <scope>NUCLEOTIDE SEQUENCE</scope>
    <source>
        <strain evidence="6">KCTC 42651</strain>
    </source>
</reference>
<feature type="transmembrane region" description="Helical" evidence="5">
    <location>
        <begin position="58"/>
        <end position="77"/>
    </location>
</feature>
<keyword evidence="7" id="KW-1185">Reference proteome</keyword>
<proteinExistence type="predicted"/>
<comment type="caution">
    <text evidence="6">The sequence shown here is derived from an EMBL/GenBank/DDBJ whole genome shotgun (WGS) entry which is preliminary data.</text>
</comment>
<dbReference type="Pfam" id="PF01988">
    <property type="entry name" value="VIT1"/>
    <property type="match status" value="1"/>
</dbReference>
<protein>
    <submittedName>
        <fullName evidence="6">Membrane protein</fullName>
    </submittedName>
</protein>
<feature type="transmembrane region" description="Helical" evidence="5">
    <location>
        <begin position="216"/>
        <end position="239"/>
    </location>
</feature>
<accession>A0A919CQZ3</accession>
<sequence length="241" mass="25645">MIQPKLEHGHSREQIRARLAGGPRTSYLRDLVFGGIDGAVTTFAIAAGAVGADLSARIVLILGVANLLADGFSMAAANYSSTRTEMEEYDHVRAMEERHIEVTPEGEREEVRQILSAKGFDGDGLDHAVGVITADRERWIDTMMADEHGLQPVARSPLRSAGATFAAFVACGSIPLLPFVLGLPASTATSTVMTAVTFFGIGSLRSRWSPLPWWRAGINTTAIGLAAAAVAYVVGNLLARL</sequence>
<dbReference type="AlphaFoldDB" id="A0A919CQZ3"/>
<evidence type="ECO:0000256" key="5">
    <source>
        <dbReference type="SAM" id="Phobius"/>
    </source>
</evidence>
<evidence type="ECO:0000313" key="6">
    <source>
        <dbReference type="EMBL" id="GHD57110.1"/>
    </source>
</evidence>
<reference evidence="6" key="2">
    <citation type="submission" date="2020-09" db="EMBL/GenBank/DDBJ databases">
        <authorList>
            <person name="Sun Q."/>
            <person name="Kim S."/>
        </authorList>
    </citation>
    <scope>NUCLEOTIDE SEQUENCE</scope>
    <source>
        <strain evidence="6">KCTC 42651</strain>
    </source>
</reference>
<evidence type="ECO:0000256" key="2">
    <source>
        <dbReference type="ARBA" id="ARBA00022692"/>
    </source>
</evidence>
<keyword evidence="3 5" id="KW-1133">Transmembrane helix</keyword>
<gene>
    <name evidence="6" type="ORF">GCM10017083_38120</name>
</gene>
<dbReference type="PANTHER" id="PTHR31851">
    <property type="entry name" value="FE(2+)/MN(2+) TRANSPORTER PCL1"/>
    <property type="match status" value="1"/>
</dbReference>
<evidence type="ECO:0000256" key="1">
    <source>
        <dbReference type="ARBA" id="ARBA00004127"/>
    </source>
</evidence>
<dbReference type="GO" id="GO:0030026">
    <property type="term" value="P:intracellular manganese ion homeostasis"/>
    <property type="evidence" value="ECO:0007669"/>
    <property type="project" value="InterPro"/>
</dbReference>
<dbReference type="Proteomes" id="UP000630353">
    <property type="component" value="Unassembled WGS sequence"/>
</dbReference>
<keyword evidence="4 5" id="KW-0472">Membrane</keyword>
<dbReference type="GO" id="GO:0005384">
    <property type="term" value="F:manganese ion transmembrane transporter activity"/>
    <property type="evidence" value="ECO:0007669"/>
    <property type="project" value="InterPro"/>
</dbReference>
<dbReference type="EMBL" id="BMZS01000009">
    <property type="protein sequence ID" value="GHD57110.1"/>
    <property type="molecule type" value="Genomic_DNA"/>
</dbReference>
<evidence type="ECO:0000313" key="7">
    <source>
        <dbReference type="Proteomes" id="UP000630353"/>
    </source>
</evidence>
<evidence type="ECO:0000256" key="3">
    <source>
        <dbReference type="ARBA" id="ARBA00022989"/>
    </source>
</evidence>
<dbReference type="InterPro" id="IPR008217">
    <property type="entry name" value="Ccc1_fam"/>
</dbReference>
<dbReference type="RefSeq" id="WP_189992578.1">
    <property type="nucleotide sequence ID" value="NZ_BMZS01000009.1"/>
</dbReference>
<dbReference type="GO" id="GO:0012505">
    <property type="term" value="C:endomembrane system"/>
    <property type="evidence" value="ECO:0007669"/>
    <property type="project" value="UniProtKB-SubCell"/>
</dbReference>
<evidence type="ECO:0000256" key="4">
    <source>
        <dbReference type="ARBA" id="ARBA00023136"/>
    </source>
</evidence>
<organism evidence="6 7">
    <name type="scientific">Thalassobaculum fulvum</name>
    <dbReference type="NCBI Taxonomy" id="1633335"/>
    <lineage>
        <taxon>Bacteria</taxon>
        <taxon>Pseudomonadati</taxon>
        <taxon>Pseudomonadota</taxon>
        <taxon>Alphaproteobacteria</taxon>
        <taxon>Rhodospirillales</taxon>
        <taxon>Thalassobaculaceae</taxon>
        <taxon>Thalassobaculum</taxon>
    </lineage>
</organism>